<evidence type="ECO:0000256" key="6">
    <source>
        <dbReference type="ARBA" id="ARBA00022605"/>
    </source>
</evidence>
<dbReference type="InterPro" id="IPR018198">
    <property type="entry name" value="ATP_PRibTrfase_CS"/>
</dbReference>
<dbReference type="CDD" id="cd13593">
    <property type="entry name" value="PBP2_HisGL3"/>
    <property type="match status" value="1"/>
</dbReference>
<reference evidence="13 14" key="1">
    <citation type="submission" date="2019-11" db="EMBL/GenBank/DDBJ databases">
        <title>Identification of a novel strain.</title>
        <authorList>
            <person name="Xu Q."/>
            <person name="Wang G."/>
        </authorList>
    </citation>
    <scope>NUCLEOTIDE SEQUENCE [LARGE SCALE GENOMIC DNA]</scope>
    <source>
        <strain evidence="14">xq</strain>
    </source>
</reference>
<dbReference type="PROSITE" id="PS01316">
    <property type="entry name" value="ATP_P_PHORIBOSYLTR"/>
    <property type="match status" value="1"/>
</dbReference>
<keyword evidence="14" id="KW-1185">Reference proteome</keyword>
<sequence length="237" mass="25236">MSTRLTFAVPSKGRLMEQTAEFLGKSGLKLRKVGNERGYRGEVEGVDGIDVAFISASEIVSALNNGRAHIGVTGEDLVRENIVNADERVALLKPLGFGHANVVVAVPSCWIDVNEVSDLEAAAVAFRREHGRPFRVATKYLNLARRFLSGKGLADYRIVESLGATEGTPAAGTADLIVDITSTGATLAANGLKVLEDGVILRSEANLVASRMATWAPETKKARDTLLARLGISHTLA</sequence>
<dbReference type="EC" id="2.4.2.17" evidence="4 11"/>
<comment type="pathway">
    <text evidence="2">Amino-acid biosynthesis; L-histidine biosynthesis; L-histidine from 5-phospho-alpha-D-ribose 1-diphosphate: step 1/9.</text>
</comment>
<evidence type="ECO:0000256" key="8">
    <source>
        <dbReference type="ARBA" id="ARBA00022679"/>
    </source>
</evidence>
<evidence type="ECO:0000259" key="12">
    <source>
        <dbReference type="Pfam" id="PF01634"/>
    </source>
</evidence>
<dbReference type="UniPathway" id="UPA00031">
    <property type="reaction ID" value="UER00006"/>
</dbReference>
<gene>
    <name evidence="13" type="ORF">GIW81_15325</name>
</gene>
<evidence type="ECO:0000256" key="2">
    <source>
        <dbReference type="ARBA" id="ARBA00004667"/>
    </source>
</evidence>
<evidence type="ECO:0000256" key="3">
    <source>
        <dbReference type="ARBA" id="ARBA00009489"/>
    </source>
</evidence>
<dbReference type="SUPFAM" id="SSF53850">
    <property type="entry name" value="Periplasmic binding protein-like II"/>
    <property type="match status" value="1"/>
</dbReference>
<evidence type="ECO:0000256" key="5">
    <source>
        <dbReference type="ARBA" id="ARBA00020998"/>
    </source>
</evidence>
<comment type="similarity">
    <text evidence="3">Belongs to the ATP phosphoribosyltransferase family. Short subfamily.</text>
</comment>
<evidence type="ECO:0000256" key="10">
    <source>
        <dbReference type="ARBA" id="ARBA00024861"/>
    </source>
</evidence>
<dbReference type="PANTHER" id="PTHR21403">
    <property type="entry name" value="ATP PHOSPHORIBOSYLTRANSFERASE ATP-PRTASE"/>
    <property type="match status" value="1"/>
</dbReference>
<evidence type="ECO:0000313" key="13">
    <source>
        <dbReference type="EMBL" id="MTD95710.1"/>
    </source>
</evidence>
<dbReference type="NCBIfam" id="TIGR00070">
    <property type="entry name" value="hisG"/>
    <property type="match status" value="1"/>
</dbReference>
<comment type="catalytic activity">
    <reaction evidence="1">
        <text>1-(5-phospho-beta-D-ribosyl)-ATP + diphosphate = 5-phospho-alpha-D-ribose 1-diphosphate + ATP</text>
        <dbReference type="Rhea" id="RHEA:18473"/>
        <dbReference type="ChEBI" id="CHEBI:30616"/>
        <dbReference type="ChEBI" id="CHEBI:33019"/>
        <dbReference type="ChEBI" id="CHEBI:58017"/>
        <dbReference type="ChEBI" id="CHEBI:73183"/>
        <dbReference type="EC" id="2.4.2.17"/>
    </reaction>
</comment>
<evidence type="ECO:0000256" key="4">
    <source>
        <dbReference type="ARBA" id="ARBA00011946"/>
    </source>
</evidence>
<comment type="function">
    <text evidence="10">Catalyzes the condensation of ATP and 5-phosphoribose 1-diphosphate to form N'-(5'-phosphoribosyl)-ATP (PR-ATP). Has a crucial role in the pathway because the rate of histidine biosynthesis seems to be controlled primarily by regulation of HisG enzymatic activity.</text>
</comment>
<feature type="domain" description="ATP phosphoribosyltransferase catalytic" evidence="12">
    <location>
        <begin position="56"/>
        <end position="226"/>
    </location>
</feature>
<evidence type="ECO:0000313" key="14">
    <source>
        <dbReference type="Proteomes" id="UP000440694"/>
    </source>
</evidence>
<protein>
    <recommendedName>
        <fullName evidence="5 11">ATP phosphoribosyltransferase</fullName>
        <ecNumber evidence="4 11">2.4.2.17</ecNumber>
    </recommendedName>
</protein>
<evidence type="ECO:0000256" key="11">
    <source>
        <dbReference type="NCBIfam" id="TIGR00070"/>
    </source>
</evidence>
<dbReference type="InterPro" id="IPR013820">
    <property type="entry name" value="ATP_PRibTrfase_cat"/>
</dbReference>
<keyword evidence="8 13" id="KW-0808">Transferase</keyword>
<proteinExistence type="inferred from homology"/>
<evidence type="ECO:0000256" key="9">
    <source>
        <dbReference type="ARBA" id="ARBA00023102"/>
    </source>
</evidence>
<name>A0A6I3KP48_9HYPH</name>
<evidence type="ECO:0000256" key="7">
    <source>
        <dbReference type="ARBA" id="ARBA00022676"/>
    </source>
</evidence>
<dbReference type="GO" id="GO:0003879">
    <property type="term" value="F:ATP phosphoribosyltransferase activity"/>
    <property type="evidence" value="ECO:0007669"/>
    <property type="project" value="UniProtKB-UniRule"/>
</dbReference>
<dbReference type="GO" id="GO:0005737">
    <property type="term" value="C:cytoplasm"/>
    <property type="evidence" value="ECO:0007669"/>
    <property type="project" value="InterPro"/>
</dbReference>
<dbReference type="Gene3D" id="3.40.190.10">
    <property type="entry name" value="Periplasmic binding protein-like II"/>
    <property type="match status" value="2"/>
</dbReference>
<dbReference type="RefSeq" id="WP_154740222.1">
    <property type="nucleotide sequence ID" value="NZ_WMBQ01000002.1"/>
</dbReference>
<dbReference type="Proteomes" id="UP000440694">
    <property type="component" value="Unassembled WGS sequence"/>
</dbReference>
<keyword evidence="7 13" id="KW-0328">Glycosyltransferase</keyword>
<dbReference type="PANTHER" id="PTHR21403:SF8">
    <property type="entry name" value="ATP PHOSPHORIBOSYLTRANSFERASE"/>
    <property type="match status" value="1"/>
</dbReference>
<dbReference type="Pfam" id="PF01634">
    <property type="entry name" value="HisG"/>
    <property type="match status" value="1"/>
</dbReference>
<dbReference type="AlphaFoldDB" id="A0A6I3KP48"/>
<dbReference type="GO" id="GO:0000105">
    <property type="term" value="P:L-histidine biosynthetic process"/>
    <property type="evidence" value="ECO:0007669"/>
    <property type="project" value="UniProtKB-UniRule"/>
</dbReference>
<keyword evidence="6" id="KW-0028">Amino-acid biosynthesis</keyword>
<dbReference type="InterPro" id="IPR001348">
    <property type="entry name" value="ATP_PRibTrfase_HisG"/>
</dbReference>
<accession>A0A6I3KP48</accession>
<evidence type="ECO:0000256" key="1">
    <source>
        <dbReference type="ARBA" id="ARBA00000915"/>
    </source>
</evidence>
<keyword evidence="9" id="KW-0368">Histidine biosynthesis</keyword>
<comment type="caution">
    <text evidence="13">The sequence shown here is derived from an EMBL/GenBank/DDBJ whole genome shotgun (WGS) entry which is preliminary data.</text>
</comment>
<dbReference type="EMBL" id="WMBQ01000002">
    <property type="protein sequence ID" value="MTD95710.1"/>
    <property type="molecule type" value="Genomic_DNA"/>
</dbReference>
<organism evidence="13 14">
    <name type="scientific">Hyphomicrobium album</name>
    <dbReference type="NCBI Taxonomy" id="2665159"/>
    <lineage>
        <taxon>Bacteria</taxon>
        <taxon>Pseudomonadati</taxon>
        <taxon>Pseudomonadota</taxon>
        <taxon>Alphaproteobacteria</taxon>
        <taxon>Hyphomicrobiales</taxon>
        <taxon>Hyphomicrobiaceae</taxon>
        <taxon>Hyphomicrobium</taxon>
    </lineage>
</organism>